<evidence type="ECO:0000313" key="4">
    <source>
        <dbReference type="Proteomes" id="UP000194154"/>
    </source>
</evidence>
<dbReference type="RefSeq" id="WP_086043309.1">
    <property type="nucleotide sequence ID" value="NZ_CBCRZA010000016.1"/>
</dbReference>
<keyword evidence="1" id="KW-0812">Transmembrane</keyword>
<evidence type="ECO:0000313" key="3">
    <source>
        <dbReference type="EMBL" id="QIH79161.1"/>
    </source>
</evidence>
<dbReference type="KEGG" id="mcak:MCCS_21870"/>
<gene>
    <name evidence="3" type="ORF">GTN30_10955</name>
    <name evidence="2" type="ORF">MCCS_21870</name>
</gene>
<reference evidence="2" key="2">
    <citation type="submission" date="2017-04" db="EMBL/GenBank/DDBJ databases">
        <authorList>
            <person name="Afonso C.L."/>
            <person name="Miller P.J."/>
            <person name="Scott M.A."/>
            <person name="Spackman E."/>
            <person name="Goraichik I."/>
            <person name="Dimitrov K.M."/>
            <person name="Suarez D.L."/>
            <person name="Swayne D.E."/>
        </authorList>
    </citation>
    <scope>NUCLEOTIDE SEQUENCE</scope>
    <source>
        <strain evidence="2">KM45013</strain>
    </source>
</reference>
<dbReference type="GeneID" id="35296270"/>
<accession>A0A1W7AEC4</accession>
<dbReference type="STRING" id="1855823.MCCS_21870"/>
<organism evidence="2 4">
    <name type="scientific">Macrococcoides canis</name>
    <dbReference type="NCBI Taxonomy" id="1855823"/>
    <lineage>
        <taxon>Bacteria</taxon>
        <taxon>Bacillati</taxon>
        <taxon>Bacillota</taxon>
        <taxon>Bacilli</taxon>
        <taxon>Bacillales</taxon>
        <taxon>Staphylococcaceae</taxon>
        <taxon>Macrococcoides</taxon>
    </lineage>
</organism>
<dbReference type="Proteomes" id="UP000501122">
    <property type="component" value="Chromosome"/>
</dbReference>
<dbReference type="EMBL" id="CP021059">
    <property type="protein sequence ID" value="ARQ07776.1"/>
    <property type="molecule type" value="Genomic_DNA"/>
</dbReference>
<feature type="transmembrane region" description="Helical" evidence="1">
    <location>
        <begin position="12"/>
        <end position="39"/>
    </location>
</feature>
<reference evidence="2 4" key="1">
    <citation type="journal article" date="2017" name="Int. J. Syst. Evol. Microbiol.">
        <title>Macrococcus canis sp. nov., a skin bacterium associated with infections in dogs.</title>
        <authorList>
            <person name="Gobeli Brawand S."/>
            <person name="Cotting K."/>
            <person name="Gomez-Sanz E."/>
            <person name="Collaud A."/>
            <person name="Thomann A."/>
            <person name="Brodard I."/>
            <person name="Rodriguez-Campos S."/>
            <person name="Strauss C."/>
            <person name="Perreten V."/>
        </authorList>
    </citation>
    <scope>NUCLEOTIDE SEQUENCE [LARGE SCALE GENOMIC DNA]</scope>
    <source>
        <strain evidence="2 4">KM45013</strain>
    </source>
</reference>
<evidence type="ECO:0000256" key="1">
    <source>
        <dbReference type="SAM" id="Phobius"/>
    </source>
</evidence>
<name>A0A1W7AEC4_9STAP</name>
<keyword evidence="1" id="KW-1133">Transmembrane helix</keyword>
<dbReference type="AlphaFoldDB" id="A0A1W7AEC4"/>
<sequence length="118" mass="13796">MISNKHWMVSLLGFLGFMGFDEPLFFLFFLFFGGFRYYWWQKIGSETDERLLENKNTAAAKAFKITFIISIVTTILIGLFINDSLLLYKIQLAILSLSFAIGINLWAYYTYQLEFGEE</sequence>
<dbReference type="EMBL" id="CP047363">
    <property type="protein sequence ID" value="QIH79161.1"/>
    <property type="molecule type" value="Genomic_DNA"/>
</dbReference>
<protein>
    <submittedName>
        <fullName evidence="3">DUF3796 domain-containing protein</fullName>
    </submittedName>
</protein>
<evidence type="ECO:0000313" key="2">
    <source>
        <dbReference type="EMBL" id="ARQ07776.1"/>
    </source>
</evidence>
<dbReference type="Proteomes" id="UP000194154">
    <property type="component" value="Chromosome"/>
</dbReference>
<dbReference type="OrthoDB" id="2200339at2"/>
<feature type="transmembrane region" description="Helical" evidence="1">
    <location>
        <begin position="92"/>
        <end position="111"/>
    </location>
</feature>
<keyword evidence="1" id="KW-0472">Membrane</keyword>
<reference evidence="3" key="3">
    <citation type="journal article" date="2020" name="Antimicrob. Agents Chemother.">
        <title>The novel macrolide resistance genes mef(D), msr(F) and msr(H) are present on resistance islands in Macrococcus canis, Macrococcus caseolyticus and Staphylococcus aureus.</title>
        <authorList>
            <person name="Schwendener S."/>
            <person name="Dona V."/>
            <person name="Perreten V."/>
        </authorList>
    </citation>
    <scope>NUCLEOTIDE SEQUENCE</scope>
    <source>
        <strain evidence="3">Epi0076A</strain>
    </source>
</reference>
<keyword evidence="4" id="KW-1185">Reference proteome</keyword>
<proteinExistence type="predicted"/>
<feature type="transmembrane region" description="Helical" evidence="1">
    <location>
        <begin position="59"/>
        <end position="80"/>
    </location>
</feature>